<name>A0A6C0K178_9ZZZZ</name>
<evidence type="ECO:0000259" key="1">
    <source>
        <dbReference type="Pfam" id="PF13649"/>
    </source>
</evidence>
<feature type="domain" description="Methyltransferase" evidence="1">
    <location>
        <begin position="75"/>
        <end position="164"/>
    </location>
</feature>
<accession>A0A6C0K178</accession>
<protein>
    <recommendedName>
        <fullName evidence="1">Methyltransferase domain-containing protein</fullName>
    </recommendedName>
</protein>
<dbReference type="GO" id="GO:0008168">
    <property type="term" value="F:methyltransferase activity"/>
    <property type="evidence" value="ECO:0007669"/>
    <property type="project" value="TreeGrafter"/>
</dbReference>
<dbReference type="PANTHER" id="PTHR42912:SF45">
    <property type="entry name" value="23S RRNA (GUANINE(745)-N(1))-METHYLTRANSFERASE"/>
    <property type="match status" value="1"/>
</dbReference>
<evidence type="ECO:0000313" key="2">
    <source>
        <dbReference type="EMBL" id="QHU11792.1"/>
    </source>
</evidence>
<dbReference type="Gene3D" id="3.40.50.150">
    <property type="entry name" value="Vaccinia Virus protein VP39"/>
    <property type="match status" value="1"/>
</dbReference>
<organism evidence="2">
    <name type="scientific">viral metagenome</name>
    <dbReference type="NCBI Taxonomy" id="1070528"/>
    <lineage>
        <taxon>unclassified sequences</taxon>
        <taxon>metagenomes</taxon>
        <taxon>organismal metagenomes</taxon>
    </lineage>
</organism>
<reference evidence="2" key="1">
    <citation type="journal article" date="2020" name="Nature">
        <title>Giant virus diversity and host interactions through global metagenomics.</title>
        <authorList>
            <person name="Schulz F."/>
            <person name="Roux S."/>
            <person name="Paez-Espino D."/>
            <person name="Jungbluth S."/>
            <person name="Walsh D.A."/>
            <person name="Denef V.J."/>
            <person name="McMahon K.D."/>
            <person name="Konstantinidis K.T."/>
            <person name="Eloe-Fadrosh E.A."/>
            <person name="Kyrpides N.C."/>
            <person name="Woyke T."/>
        </authorList>
    </citation>
    <scope>NUCLEOTIDE SEQUENCE</scope>
    <source>
        <strain evidence="2">GVMAG-S-1101169-75</strain>
    </source>
</reference>
<proteinExistence type="predicted"/>
<sequence>MRIIFFVLSFFLPTWSFTVLPESPRSIAVRHWIESPLHKPAPSPARETIHFEKVPSQFSYDDDDHEKKIPTRYALDVCCGIGDSTQQLVNRLPSAWKVLGIDEDPFKISLAKKKHPSLSFLAGNLAMFPSSSFDRIQVYTGRMLLIDKKKELASEISRILTPGGTLELFDFCPTHALVDEIMCLEEDVRDQYYRGWKSHDPRYHHSLFEERLDGRGYSIIDNGIIRAIFVKSQ</sequence>
<dbReference type="SUPFAM" id="SSF53335">
    <property type="entry name" value="S-adenosyl-L-methionine-dependent methyltransferases"/>
    <property type="match status" value="1"/>
</dbReference>
<dbReference type="InterPro" id="IPR041698">
    <property type="entry name" value="Methyltransf_25"/>
</dbReference>
<dbReference type="AlphaFoldDB" id="A0A6C0K178"/>
<dbReference type="CDD" id="cd02440">
    <property type="entry name" value="AdoMet_MTases"/>
    <property type="match status" value="1"/>
</dbReference>
<dbReference type="EMBL" id="MN740790">
    <property type="protein sequence ID" value="QHU11792.1"/>
    <property type="molecule type" value="Genomic_DNA"/>
</dbReference>
<dbReference type="InterPro" id="IPR029063">
    <property type="entry name" value="SAM-dependent_MTases_sf"/>
</dbReference>
<dbReference type="Pfam" id="PF13649">
    <property type="entry name" value="Methyltransf_25"/>
    <property type="match status" value="1"/>
</dbReference>
<dbReference type="InterPro" id="IPR050508">
    <property type="entry name" value="Methyltransf_Superfamily"/>
</dbReference>
<dbReference type="PANTHER" id="PTHR42912">
    <property type="entry name" value="METHYLTRANSFERASE"/>
    <property type="match status" value="1"/>
</dbReference>